<dbReference type="InterPro" id="IPR010339">
    <property type="entry name" value="TIP49_P-loop"/>
</dbReference>
<dbReference type="AlphaFoldDB" id="A0A284RXH1"/>
<sequence>MLPTVERRVSRLCSLATREIKPEVWNQINTKVAEWCEEGGAEIIPGVLFIDAVHMSDTEGLSLLNRALENDLATLVILASSRGVARIRGTIFHSPHGLTFILLDRVLIVNTTLFCEDNIEQIIQCGTKFQDTFCTQASDEKTGAKKRMSPL</sequence>
<keyword evidence="5" id="KW-0539">Nucleus</keyword>
<keyword evidence="5" id="KW-0347">Helicase</keyword>
<dbReference type="GO" id="GO:0003678">
    <property type="term" value="F:DNA helicase activity"/>
    <property type="evidence" value="ECO:0007669"/>
    <property type="project" value="UniProtKB-EC"/>
</dbReference>
<evidence type="ECO:0000313" key="8">
    <source>
        <dbReference type="Proteomes" id="UP000219338"/>
    </source>
</evidence>
<keyword evidence="5" id="KW-0378">Hydrolase</keyword>
<dbReference type="SUPFAM" id="SSF52540">
    <property type="entry name" value="P-loop containing nucleoside triphosphate hydrolases"/>
    <property type="match status" value="1"/>
</dbReference>
<comment type="catalytic activity">
    <reaction evidence="5">
        <text>ATP + H2O = ADP + phosphate + H(+)</text>
        <dbReference type="Rhea" id="RHEA:13065"/>
        <dbReference type="ChEBI" id="CHEBI:15377"/>
        <dbReference type="ChEBI" id="CHEBI:15378"/>
        <dbReference type="ChEBI" id="CHEBI:30616"/>
        <dbReference type="ChEBI" id="CHEBI:43474"/>
        <dbReference type="ChEBI" id="CHEBI:456216"/>
        <dbReference type="EC" id="3.6.4.12"/>
    </reaction>
</comment>
<comment type="function">
    <text evidence="5">DNA helicase participates in several chromatin remodeling complexes, including the SWR1 and the INO80 complexes.</text>
</comment>
<dbReference type="InterPro" id="IPR027417">
    <property type="entry name" value="P-loop_NTPase"/>
</dbReference>
<evidence type="ECO:0000256" key="1">
    <source>
        <dbReference type="ARBA" id="ARBA00022763"/>
    </source>
</evidence>
<dbReference type="OrthoDB" id="10060499at2759"/>
<keyword evidence="3 5" id="KW-0804">Transcription</keyword>
<comment type="similarity">
    <text evidence="5">Belongs to the RuvB family.</text>
</comment>
<dbReference type="GO" id="GO:0006325">
    <property type="term" value="P:chromatin organization"/>
    <property type="evidence" value="ECO:0007669"/>
    <property type="project" value="UniProtKB-KW"/>
</dbReference>
<keyword evidence="5" id="KW-0156">Chromatin regulator</keyword>
<dbReference type="EMBL" id="FUEG01000020">
    <property type="protein sequence ID" value="SJL13429.1"/>
    <property type="molecule type" value="Genomic_DNA"/>
</dbReference>
<keyword evidence="5" id="KW-0547">Nucleotide-binding</keyword>
<accession>A0A284RXH1</accession>
<name>A0A284RXH1_ARMOS</name>
<dbReference type="EC" id="3.6.4.12" evidence="5"/>
<reference evidence="8" key="1">
    <citation type="journal article" date="2017" name="Nat. Ecol. Evol.">
        <title>Genome expansion and lineage-specific genetic innovations in the forest pathogenic fungi Armillaria.</title>
        <authorList>
            <person name="Sipos G."/>
            <person name="Prasanna A.N."/>
            <person name="Walter M.C."/>
            <person name="O'Connor E."/>
            <person name="Balint B."/>
            <person name="Krizsan K."/>
            <person name="Kiss B."/>
            <person name="Hess J."/>
            <person name="Varga T."/>
            <person name="Slot J."/>
            <person name="Riley R."/>
            <person name="Boka B."/>
            <person name="Rigling D."/>
            <person name="Barry K."/>
            <person name="Lee J."/>
            <person name="Mihaltcheva S."/>
            <person name="LaButti K."/>
            <person name="Lipzen A."/>
            <person name="Waldron R."/>
            <person name="Moloney N.M."/>
            <person name="Sperisen C."/>
            <person name="Kredics L."/>
            <person name="Vagvoelgyi C."/>
            <person name="Patrignani A."/>
            <person name="Fitzpatrick D."/>
            <person name="Nagy I."/>
            <person name="Doyle S."/>
            <person name="Anderson J.B."/>
            <person name="Grigoriev I.V."/>
            <person name="Gueldener U."/>
            <person name="Muensterkoetter M."/>
            <person name="Nagy L.G."/>
        </authorList>
    </citation>
    <scope>NUCLEOTIDE SEQUENCE [LARGE SCALE GENOMIC DNA]</scope>
    <source>
        <strain evidence="8">C18/9</strain>
    </source>
</reference>
<evidence type="ECO:0000313" key="7">
    <source>
        <dbReference type="EMBL" id="SJL13429.1"/>
    </source>
</evidence>
<dbReference type="GO" id="GO:0005634">
    <property type="term" value="C:nucleus"/>
    <property type="evidence" value="ECO:0007669"/>
    <property type="project" value="UniProtKB-SubCell"/>
</dbReference>
<dbReference type="Proteomes" id="UP000219338">
    <property type="component" value="Unassembled WGS sequence"/>
</dbReference>
<dbReference type="GO" id="GO:0006281">
    <property type="term" value="P:DNA repair"/>
    <property type="evidence" value="ECO:0007669"/>
    <property type="project" value="UniProtKB-KW"/>
</dbReference>
<keyword evidence="2 5" id="KW-0805">Transcription regulation</keyword>
<keyword evidence="5" id="KW-0067">ATP-binding</keyword>
<comment type="subcellular location">
    <subcellularLocation>
        <location evidence="5">Nucleus</location>
    </subcellularLocation>
</comment>
<dbReference type="STRING" id="47428.A0A284RXH1"/>
<dbReference type="PANTHER" id="PTHR11093">
    <property type="entry name" value="RUVB-RELATED REPTIN AND PONTIN"/>
    <property type="match status" value="1"/>
</dbReference>
<organism evidence="7 8">
    <name type="scientific">Armillaria ostoyae</name>
    <name type="common">Armillaria root rot fungus</name>
    <dbReference type="NCBI Taxonomy" id="47428"/>
    <lineage>
        <taxon>Eukaryota</taxon>
        <taxon>Fungi</taxon>
        <taxon>Dikarya</taxon>
        <taxon>Basidiomycota</taxon>
        <taxon>Agaricomycotina</taxon>
        <taxon>Agaricomycetes</taxon>
        <taxon>Agaricomycetidae</taxon>
        <taxon>Agaricales</taxon>
        <taxon>Marasmiineae</taxon>
        <taxon>Physalacriaceae</taxon>
        <taxon>Armillaria</taxon>
    </lineage>
</organism>
<feature type="domain" description="TIP49 P-loop" evidence="6">
    <location>
        <begin position="14"/>
        <end position="116"/>
    </location>
</feature>
<evidence type="ECO:0000256" key="3">
    <source>
        <dbReference type="ARBA" id="ARBA00023163"/>
    </source>
</evidence>
<evidence type="ECO:0000256" key="4">
    <source>
        <dbReference type="ARBA" id="ARBA00023204"/>
    </source>
</evidence>
<dbReference type="GO" id="GO:0005524">
    <property type="term" value="F:ATP binding"/>
    <property type="evidence" value="ECO:0007669"/>
    <property type="project" value="UniProtKB-KW"/>
</dbReference>
<proteinExistence type="inferred from homology"/>
<dbReference type="GO" id="GO:0016887">
    <property type="term" value="F:ATP hydrolysis activity"/>
    <property type="evidence" value="ECO:0007669"/>
    <property type="project" value="RHEA"/>
</dbReference>
<protein>
    <recommendedName>
        <fullName evidence="5">RuvB-like helicase</fullName>
        <ecNumber evidence="5">3.6.4.12</ecNumber>
    </recommendedName>
</protein>
<evidence type="ECO:0000256" key="2">
    <source>
        <dbReference type="ARBA" id="ARBA00023015"/>
    </source>
</evidence>
<dbReference type="Pfam" id="PF06068">
    <property type="entry name" value="TIP49"/>
    <property type="match status" value="1"/>
</dbReference>
<evidence type="ECO:0000259" key="6">
    <source>
        <dbReference type="Pfam" id="PF06068"/>
    </source>
</evidence>
<keyword evidence="1 5" id="KW-0227">DNA damage</keyword>
<keyword evidence="8" id="KW-1185">Reference proteome</keyword>
<dbReference type="InterPro" id="IPR027238">
    <property type="entry name" value="RuvB-like"/>
</dbReference>
<keyword evidence="4 5" id="KW-0234">DNA repair</keyword>
<evidence type="ECO:0000256" key="5">
    <source>
        <dbReference type="RuleBase" id="RU363048"/>
    </source>
</evidence>
<gene>
    <name evidence="7" type="ORF">ARMOST_16872</name>
</gene>
<dbReference type="Gene3D" id="3.40.50.300">
    <property type="entry name" value="P-loop containing nucleotide triphosphate hydrolases"/>
    <property type="match status" value="1"/>
</dbReference>